<dbReference type="Pfam" id="PF01979">
    <property type="entry name" value="Amidohydro_1"/>
    <property type="match status" value="1"/>
</dbReference>
<evidence type="ECO:0000259" key="6">
    <source>
        <dbReference type="Pfam" id="PF01979"/>
    </source>
</evidence>
<keyword evidence="8" id="KW-1185">Reference proteome</keyword>
<dbReference type="SUPFAM" id="SSF51556">
    <property type="entry name" value="Metallo-dependent hydrolases"/>
    <property type="match status" value="1"/>
</dbReference>
<proteinExistence type="inferred from homology"/>
<keyword evidence="3 5" id="KW-0378">Hydrolase</keyword>
<dbReference type="Gene3D" id="3.20.20.140">
    <property type="entry name" value="Metal-dependent hydrolases"/>
    <property type="match status" value="1"/>
</dbReference>
<gene>
    <name evidence="7" type="ORF">JOC83_002558</name>
</gene>
<feature type="domain" description="Amidohydrolase-related" evidence="6">
    <location>
        <begin position="59"/>
        <end position="390"/>
    </location>
</feature>
<dbReference type="SUPFAM" id="SSF51338">
    <property type="entry name" value="Composite domain of metallo-dependent hydrolases"/>
    <property type="match status" value="1"/>
</dbReference>
<reference evidence="7 8" key="1">
    <citation type="submission" date="2021-01" db="EMBL/GenBank/DDBJ databases">
        <title>Genomic Encyclopedia of Type Strains, Phase IV (KMG-IV): sequencing the most valuable type-strain genomes for metagenomic binning, comparative biology and taxonomic classification.</title>
        <authorList>
            <person name="Goeker M."/>
        </authorList>
    </citation>
    <scope>NUCLEOTIDE SEQUENCE [LARGE SCALE GENOMIC DNA]</scope>
    <source>
        <strain evidence="7 8">DSM 104297</strain>
    </source>
</reference>
<dbReference type="Gene3D" id="2.30.40.10">
    <property type="entry name" value="Urease, subunit C, domain 1"/>
    <property type="match status" value="1"/>
</dbReference>
<evidence type="ECO:0000313" key="8">
    <source>
        <dbReference type="Proteomes" id="UP000809829"/>
    </source>
</evidence>
<protein>
    <submittedName>
        <fullName evidence="7">N-acetylglucosamine-6-phosphate deacetylase</fullName>
        <ecNumber evidence="7">3.5.1.25</ecNumber>
    </submittedName>
</protein>
<evidence type="ECO:0000256" key="2">
    <source>
        <dbReference type="ARBA" id="ARBA00022723"/>
    </source>
</evidence>
<dbReference type="GO" id="GO:0008448">
    <property type="term" value="F:N-acetylglucosamine-6-phosphate deacetylase activity"/>
    <property type="evidence" value="ECO:0007669"/>
    <property type="project" value="UniProtKB-EC"/>
</dbReference>
<dbReference type="PANTHER" id="PTHR11113">
    <property type="entry name" value="N-ACETYLGLUCOSAMINE-6-PHOSPHATE DEACETYLASE"/>
    <property type="match status" value="1"/>
</dbReference>
<dbReference type="InterPro" id="IPR003764">
    <property type="entry name" value="GlcNAc_6-P_deAcase"/>
</dbReference>
<organism evidence="7 8">
    <name type="scientific">Priestia iocasae</name>
    <dbReference type="NCBI Taxonomy" id="2291674"/>
    <lineage>
        <taxon>Bacteria</taxon>
        <taxon>Bacillati</taxon>
        <taxon>Bacillota</taxon>
        <taxon>Bacilli</taxon>
        <taxon>Bacillales</taxon>
        <taxon>Bacillaceae</taxon>
        <taxon>Priestia</taxon>
    </lineage>
</organism>
<name>A0ABS2QW72_9BACI</name>
<dbReference type="InterPro" id="IPR006680">
    <property type="entry name" value="Amidohydro-rel"/>
</dbReference>
<dbReference type="PANTHER" id="PTHR11113:SF14">
    <property type="entry name" value="N-ACETYLGLUCOSAMINE-6-PHOSPHATE DEACETYLASE"/>
    <property type="match status" value="1"/>
</dbReference>
<accession>A0ABS2QW72</accession>
<dbReference type="CDD" id="cd00854">
    <property type="entry name" value="NagA"/>
    <property type="match status" value="1"/>
</dbReference>
<dbReference type="EC" id="3.5.1.25" evidence="7"/>
<evidence type="ECO:0000256" key="1">
    <source>
        <dbReference type="ARBA" id="ARBA00010716"/>
    </source>
</evidence>
<dbReference type="NCBIfam" id="TIGR00221">
    <property type="entry name" value="nagA"/>
    <property type="match status" value="1"/>
</dbReference>
<comment type="similarity">
    <text evidence="1 5">Belongs to the metallo-dependent hydrolases superfamily. NagA family.</text>
</comment>
<dbReference type="PIRSF" id="PIRSF038994">
    <property type="entry name" value="NagA"/>
    <property type="match status" value="1"/>
</dbReference>
<dbReference type="EMBL" id="JAFBFC010000004">
    <property type="protein sequence ID" value="MBM7703709.1"/>
    <property type="molecule type" value="Genomic_DNA"/>
</dbReference>
<keyword evidence="2" id="KW-0479">Metal-binding</keyword>
<comment type="caution">
    <text evidence="7">The sequence shown here is derived from an EMBL/GenBank/DDBJ whole genome shotgun (WGS) entry which is preliminary data.</text>
</comment>
<evidence type="ECO:0000256" key="3">
    <source>
        <dbReference type="ARBA" id="ARBA00022801"/>
    </source>
</evidence>
<dbReference type="RefSeq" id="WP_205187662.1">
    <property type="nucleotide sequence ID" value="NZ_JAFBFC010000004.1"/>
</dbReference>
<evidence type="ECO:0000256" key="5">
    <source>
        <dbReference type="PIRNR" id="PIRNR038994"/>
    </source>
</evidence>
<evidence type="ECO:0000256" key="4">
    <source>
        <dbReference type="ARBA" id="ARBA00023277"/>
    </source>
</evidence>
<dbReference type="InterPro" id="IPR032466">
    <property type="entry name" value="Metal_Hydrolase"/>
</dbReference>
<dbReference type="Proteomes" id="UP000809829">
    <property type="component" value="Unassembled WGS sequence"/>
</dbReference>
<evidence type="ECO:0000313" key="7">
    <source>
        <dbReference type="EMBL" id="MBM7703709.1"/>
    </source>
</evidence>
<keyword evidence="4 5" id="KW-0119">Carbohydrate metabolism</keyword>
<dbReference type="InterPro" id="IPR011059">
    <property type="entry name" value="Metal-dep_hydrolase_composite"/>
</dbReference>
<sequence>MSKESTLLLKDVKVYTGEEVIENGFLLIKDQKIHQVGDMKDFSITESRVELLDQGEGCTIIPGFIDLHIHGAAGADMMDATNEALQLISTTLPKEGTTSYLPTTMTTGQQEIEQALENMAVYITKSNEPGKAEVLGAHLEGPFLSPKRAGAQHPNHILAPQVALFKRWNKLANGYIKLVTLAPEQKGGLELVSYLSEIGVVSSIGHSDASYEEAVKSFEAGITHATHLYNQMRPMHHREPGVVGAVLLHEEVKCEIIADGIHSHPDMVKLAFRNKGAKGLILITDAMRAKCLGKGTYDLGGQEVIVNEHKAVLADGTLAGSILKLKDAALNMMTYTNCSLADIVQMTSINPAKQLGIEDRKGSLHPGKDADFLVLNNQGDIKMTYCRGELAYEKEE</sequence>